<keyword evidence="2" id="KW-0472">Membrane</keyword>
<accession>A0A7C3KH44</accession>
<comment type="caution">
    <text evidence="3">The sequence shown here is derived from an EMBL/GenBank/DDBJ whole genome shotgun (WGS) entry which is preliminary data.</text>
</comment>
<gene>
    <name evidence="3" type="ORF">ENR64_24540</name>
</gene>
<evidence type="ECO:0000256" key="1">
    <source>
        <dbReference type="SAM" id="MobiDB-lite"/>
    </source>
</evidence>
<reference evidence="3" key="1">
    <citation type="journal article" date="2020" name="mSystems">
        <title>Genome- and Community-Level Interaction Insights into Carbon Utilization and Element Cycling Functions of Hydrothermarchaeota in Hydrothermal Sediment.</title>
        <authorList>
            <person name="Zhou Z."/>
            <person name="Liu Y."/>
            <person name="Xu W."/>
            <person name="Pan J."/>
            <person name="Luo Z.H."/>
            <person name="Li M."/>
        </authorList>
    </citation>
    <scope>NUCLEOTIDE SEQUENCE [LARGE SCALE GENOMIC DNA]</scope>
    <source>
        <strain evidence="3">SpSt-418</strain>
    </source>
</reference>
<feature type="transmembrane region" description="Helical" evidence="2">
    <location>
        <begin position="112"/>
        <end position="133"/>
    </location>
</feature>
<feature type="region of interest" description="Disordered" evidence="1">
    <location>
        <begin position="198"/>
        <end position="254"/>
    </location>
</feature>
<sequence>MNGDLNQDQSEVNAPHEEVAATPVVKATTILVRLLETRAFIFWGGLWCALVLIAFGSLGSLLSPNWVEGQAPNQPGQSPTAQTIPSPAQTATNNALQRNATVATNNQTTLPLWWFLAIPLSCIAGSFVLTQALKRPQQGRRRVKVKTTPVAKQTKPAISPAAQVTQGQPYQQLPTAPAVSYADLPMVVNGYPGGVMPVAPTPTPARRARPKKVARKPVAAKQSPPPKKSAPPPKRKASRPVGAAKSAKMAAKRVNVSVVPTGEVHPLDWQGASLADSVDLRKQRSVSSWL</sequence>
<keyword evidence="2" id="KW-1133">Transmembrane helix</keyword>
<name>A0A7C3KH44_9CYAN</name>
<feature type="transmembrane region" description="Helical" evidence="2">
    <location>
        <begin position="40"/>
        <end position="62"/>
    </location>
</feature>
<keyword evidence="2" id="KW-0812">Transmembrane</keyword>
<dbReference type="EMBL" id="DSRU01000347">
    <property type="protein sequence ID" value="HFN00865.1"/>
    <property type="molecule type" value="Genomic_DNA"/>
</dbReference>
<organism evidence="3">
    <name type="scientific">Oscillatoriales cyanobacterium SpSt-418</name>
    <dbReference type="NCBI Taxonomy" id="2282169"/>
    <lineage>
        <taxon>Bacteria</taxon>
        <taxon>Bacillati</taxon>
        <taxon>Cyanobacteriota</taxon>
        <taxon>Cyanophyceae</taxon>
        <taxon>Oscillatoriophycideae</taxon>
        <taxon>Oscillatoriales</taxon>
    </lineage>
</organism>
<evidence type="ECO:0000256" key="2">
    <source>
        <dbReference type="SAM" id="Phobius"/>
    </source>
</evidence>
<evidence type="ECO:0000313" key="3">
    <source>
        <dbReference type="EMBL" id="HFN00865.1"/>
    </source>
</evidence>
<proteinExistence type="predicted"/>
<protein>
    <recommendedName>
        <fullName evidence="4">Transmembrane protein</fullName>
    </recommendedName>
</protein>
<dbReference type="AlphaFoldDB" id="A0A7C3KH44"/>
<feature type="compositionally biased region" description="Pro residues" evidence="1">
    <location>
        <begin position="223"/>
        <end position="232"/>
    </location>
</feature>
<evidence type="ECO:0008006" key="4">
    <source>
        <dbReference type="Google" id="ProtNLM"/>
    </source>
</evidence>
<feature type="compositionally biased region" description="Basic residues" evidence="1">
    <location>
        <begin position="206"/>
        <end position="215"/>
    </location>
</feature>